<accession>A0A162PIS8</accession>
<comment type="caution">
    <text evidence="2">The sequence shown here is derived from an EMBL/GenBank/DDBJ whole genome shotgun (WGS) entry which is preliminary data.</text>
</comment>
<sequence length="95" mass="10745">MAKYLISALSLLLSFMFIANATVYILCDHFSYSASSPITNNNFEQTDFVPDNIEDIIISNLSTIFLNDDLENVDLPPGFLLELCLEFDINVYLLN</sequence>
<evidence type="ECO:0000256" key="1">
    <source>
        <dbReference type="SAM" id="SignalP"/>
    </source>
</evidence>
<protein>
    <recommendedName>
        <fullName evidence="4">Group-specific protein</fullName>
    </recommendedName>
</protein>
<dbReference type="Proteomes" id="UP000076482">
    <property type="component" value="Unassembled WGS sequence"/>
</dbReference>
<reference evidence="2 3" key="1">
    <citation type="submission" date="2015-09" db="EMBL/GenBank/DDBJ databases">
        <title>Bacillus cereus food isolates.</title>
        <authorList>
            <person name="Boekhorst J."/>
        </authorList>
    </citation>
    <scope>NUCLEOTIDE SEQUENCE [LARGE SCALE GENOMIC DNA]</scope>
    <source>
        <strain evidence="2 3">B4088</strain>
    </source>
</reference>
<dbReference type="EMBL" id="LJKE01000015">
    <property type="protein sequence ID" value="KZD72155.1"/>
    <property type="molecule type" value="Genomic_DNA"/>
</dbReference>
<evidence type="ECO:0008006" key="4">
    <source>
        <dbReference type="Google" id="ProtNLM"/>
    </source>
</evidence>
<gene>
    <name evidence="2" type="ORF">B4088_0616</name>
</gene>
<evidence type="ECO:0000313" key="3">
    <source>
        <dbReference type="Proteomes" id="UP000076482"/>
    </source>
</evidence>
<dbReference type="PATRIC" id="fig|1396.535.peg.4369"/>
<feature type="signal peptide" evidence="1">
    <location>
        <begin position="1"/>
        <end position="21"/>
    </location>
</feature>
<name>A0A162PIS8_BACCE</name>
<dbReference type="AlphaFoldDB" id="A0A162PIS8"/>
<organism evidence="2 3">
    <name type="scientific">Bacillus cereus</name>
    <dbReference type="NCBI Taxonomy" id="1396"/>
    <lineage>
        <taxon>Bacteria</taxon>
        <taxon>Bacillati</taxon>
        <taxon>Bacillota</taxon>
        <taxon>Bacilli</taxon>
        <taxon>Bacillales</taxon>
        <taxon>Bacillaceae</taxon>
        <taxon>Bacillus</taxon>
        <taxon>Bacillus cereus group</taxon>
    </lineage>
</organism>
<dbReference type="RefSeq" id="WP_063259837.1">
    <property type="nucleotide sequence ID" value="NZ_LJKE01000015.1"/>
</dbReference>
<feature type="chain" id="PRO_5007838186" description="Group-specific protein" evidence="1">
    <location>
        <begin position="22"/>
        <end position="95"/>
    </location>
</feature>
<proteinExistence type="predicted"/>
<evidence type="ECO:0000313" key="2">
    <source>
        <dbReference type="EMBL" id="KZD72155.1"/>
    </source>
</evidence>
<keyword evidence="1" id="KW-0732">Signal</keyword>